<feature type="compositionally biased region" description="Low complexity" evidence="1">
    <location>
        <begin position="139"/>
        <end position="159"/>
    </location>
</feature>
<keyword evidence="3" id="KW-1185">Reference proteome</keyword>
<dbReference type="PROSITE" id="PS51257">
    <property type="entry name" value="PROKAR_LIPOPROTEIN"/>
    <property type="match status" value="1"/>
</dbReference>
<name>A0A8H7ZZD7_9FUNG</name>
<dbReference type="Proteomes" id="UP000673691">
    <property type="component" value="Unassembled WGS sequence"/>
</dbReference>
<organism evidence="2 3">
    <name type="scientific">Olpidium bornovanus</name>
    <dbReference type="NCBI Taxonomy" id="278681"/>
    <lineage>
        <taxon>Eukaryota</taxon>
        <taxon>Fungi</taxon>
        <taxon>Fungi incertae sedis</taxon>
        <taxon>Olpidiomycota</taxon>
        <taxon>Olpidiomycotina</taxon>
        <taxon>Olpidiomycetes</taxon>
        <taxon>Olpidiales</taxon>
        <taxon>Olpidiaceae</taxon>
        <taxon>Olpidium</taxon>
    </lineage>
</organism>
<comment type="caution">
    <text evidence="2">The sequence shown here is derived from an EMBL/GenBank/DDBJ whole genome shotgun (WGS) entry which is preliminary data.</text>
</comment>
<evidence type="ECO:0000313" key="2">
    <source>
        <dbReference type="EMBL" id="KAG5462236.1"/>
    </source>
</evidence>
<protein>
    <submittedName>
        <fullName evidence="2">Uncharacterized protein</fullName>
    </submittedName>
</protein>
<evidence type="ECO:0000256" key="1">
    <source>
        <dbReference type="SAM" id="MobiDB-lite"/>
    </source>
</evidence>
<gene>
    <name evidence="2" type="ORF">BJ554DRAFT_5464</name>
</gene>
<proteinExistence type="predicted"/>
<feature type="region of interest" description="Disordered" evidence="1">
    <location>
        <begin position="135"/>
        <end position="233"/>
    </location>
</feature>
<accession>A0A8H7ZZD7</accession>
<dbReference type="AlphaFoldDB" id="A0A8H7ZZD7"/>
<dbReference type="EMBL" id="JAEFCI010002439">
    <property type="protein sequence ID" value="KAG5462236.1"/>
    <property type="molecule type" value="Genomic_DNA"/>
</dbReference>
<sequence length="233" mass="24026">MLTARVRHTQGKSISMCSWSHIAASGCPTSADTGCGYAGFPAADPPNEVSRLSVTFRSNVASFATSPSRCPRVGGHCFSQFLPAATAPGSTCRALRRCPHRAASWEKCFQESLHQPPPLTGVGANFLVITTAGGGAGAGRAATDASRAAGAPRRSAGGSCVTPERNDQGARGPPRPAQPRAISGGGASSDGLHISRGDGQPAQHSSRGRSRRWAISRQVQRRSISDAEPVGQG</sequence>
<reference evidence="2 3" key="1">
    <citation type="journal article" name="Sci. Rep.">
        <title>Genome-scale phylogenetic analyses confirm Olpidium as the closest living zoosporic fungus to the non-flagellated, terrestrial fungi.</title>
        <authorList>
            <person name="Chang Y."/>
            <person name="Rochon D."/>
            <person name="Sekimoto S."/>
            <person name="Wang Y."/>
            <person name="Chovatia M."/>
            <person name="Sandor L."/>
            <person name="Salamov A."/>
            <person name="Grigoriev I.V."/>
            <person name="Stajich J.E."/>
            <person name="Spatafora J.W."/>
        </authorList>
    </citation>
    <scope>NUCLEOTIDE SEQUENCE [LARGE SCALE GENOMIC DNA]</scope>
    <source>
        <strain evidence="2">S191</strain>
    </source>
</reference>
<evidence type="ECO:0000313" key="3">
    <source>
        <dbReference type="Proteomes" id="UP000673691"/>
    </source>
</evidence>